<keyword evidence="3" id="KW-1185">Reference proteome</keyword>
<organism evidence="3 4">
    <name type="scientific">Heterocephalus glaber</name>
    <name type="common">Naked mole rat</name>
    <dbReference type="NCBI Taxonomy" id="10181"/>
    <lineage>
        <taxon>Eukaryota</taxon>
        <taxon>Metazoa</taxon>
        <taxon>Chordata</taxon>
        <taxon>Craniata</taxon>
        <taxon>Vertebrata</taxon>
        <taxon>Euteleostomi</taxon>
        <taxon>Mammalia</taxon>
        <taxon>Eutheria</taxon>
        <taxon>Euarchontoglires</taxon>
        <taxon>Glires</taxon>
        <taxon>Rodentia</taxon>
        <taxon>Hystricomorpha</taxon>
        <taxon>Bathyergidae</taxon>
        <taxon>Heterocephalus</taxon>
    </lineage>
</organism>
<dbReference type="GO" id="GO:0005031">
    <property type="term" value="F:tumor necrosis factor receptor activity"/>
    <property type="evidence" value="ECO:0007669"/>
    <property type="project" value="InterPro"/>
</dbReference>
<dbReference type="GO" id="GO:0006954">
    <property type="term" value="P:inflammatory response"/>
    <property type="evidence" value="ECO:0007669"/>
    <property type="project" value="InterPro"/>
</dbReference>
<dbReference type="InterPro" id="IPR034022">
    <property type="entry name" value="TNFRSF4_N"/>
</dbReference>
<dbReference type="CTD" id="7293"/>
<dbReference type="PROSITE" id="PS50050">
    <property type="entry name" value="TNFR_NGFR_2"/>
    <property type="match status" value="1"/>
</dbReference>
<dbReference type="PANTHER" id="PTHR47881">
    <property type="entry name" value="TUMOR NECROSIS FACTOR RECEPTOR SUBFAMILY MEMBER 4"/>
    <property type="match status" value="1"/>
</dbReference>
<dbReference type="PANTHER" id="PTHR47881:SF1">
    <property type="entry name" value="TUMOR NECROSIS FACTOR RECEPTOR SUPERFAMILY MEMBER 4"/>
    <property type="match status" value="1"/>
</dbReference>
<accession>A0AAX6RQS2</accession>
<protein>
    <submittedName>
        <fullName evidence="4">Tumor necrosis factor receptor superfamily member 4</fullName>
    </submittedName>
</protein>
<feature type="repeat" description="TNFR-Cys" evidence="1">
    <location>
        <begin position="91"/>
        <end position="132"/>
    </location>
</feature>
<evidence type="ECO:0000259" key="2">
    <source>
        <dbReference type="PROSITE" id="PS50050"/>
    </source>
</evidence>
<dbReference type="GeneID" id="101714706"/>
<dbReference type="SMART" id="SM00208">
    <property type="entry name" value="TNFR"/>
    <property type="match status" value="2"/>
</dbReference>
<reference evidence="4" key="1">
    <citation type="submission" date="2025-08" db="UniProtKB">
        <authorList>
            <consortium name="RefSeq"/>
        </authorList>
    </citation>
    <scope>IDENTIFICATION</scope>
</reference>
<evidence type="ECO:0000313" key="4">
    <source>
        <dbReference type="RefSeq" id="XP_021099153.1"/>
    </source>
</evidence>
<dbReference type="Pfam" id="PF00020">
    <property type="entry name" value="TNFR_c6"/>
    <property type="match status" value="2"/>
</dbReference>
<keyword evidence="4" id="KW-0675">Receptor</keyword>
<proteinExistence type="predicted"/>
<dbReference type="AlphaFoldDB" id="A0AAX6RQS2"/>
<sequence length="329" mass="34804">MAPQLGSTVLGTPTSMATCAVMTASQVSGWASGRGRGCDTGSVSWSEQTRACQKGWARAGPSLVHCIWCGSATGNKMVRRCRGGLDSVCLPCDPGFYNEAVNYEGCKPCTHCNRRSGSEVKQNCTPTQDTVCHCRPGTQPLDGFKHGVDCKPCPPGHFSLGSNQACKPWTDCASTGKQTLKQGSSSSDAICEDRSHLATMPWETQGPTARTTKARPTTAQPTMARPTAAWAWTSQVPFMPPSEAPSGEGLLGTGRGRAERAGSCLLASWTYSAGPSLQARCWLLCWAWACWSPWLYCWSCTCTEGLGCHLVPPSSLVSSGRGPALSPGG</sequence>
<dbReference type="InterPro" id="IPR001368">
    <property type="entry name" value="TNFR/NGFR_Cys_rich_reg"/>
</dbReference>
<name>A0AAX6RQS2_HETGA</name>
<dbReference type="InterPro" id="IPR020445">
    <property type="entry name" value="TNFR_4"/>
</dbReference>
<dbReference type="FunFam" id="2.10.50.10:FF:000026">
    <property type="entry name" value="Tumor necrosis factor receptor superfamily member 4"/>
    <property type="match status" value="1"/>
</dbReference>
<dbReference type="RefSeq" id="XP_021099153.1">
    <property type="nucleotide sequence ID" value="XM_021243494.1"/>
</dbReference>
<dbReference type="CDD" id="cd13406">
    <property type="entry name" value="TNFRSF4"/>
    <property type="match status" value="1"/>
</dbReference>
<evidence type="ECO:0000256" key="1">
    <source>
        <dbReference type="PROSITE-ProRule" id="PRU00206"/>
    </source>
</evidence>
<comment type="caution">
    <text evidence="1">Lacks conserved residue(s) required for the propagation of feature annotation.</text>
</comment>
<gene>
    <name evidence="4" type="primary">Tnfrsf4</name>
</gene>
<evidence type="ECO:0000313" key="3">
    <source>
        <dbReference type="Proteomes" id="UP000694906"/>
    </source>
</evidence>
<dbReference type="Gene3D" id="2.10.50.10">
    <property type="entry name" value="Tumor Necrosis Factor Receptor, subunit A, domain 2"/>
    <property type="match status" value="2"/>
</dbReference>
<dbReference type="GO" id="GO:0009897">
    <property type="term" value="C:external side of plasma membrane"/>
    <property type="evidence" value="ECO:0007669"/>
    <property type="project" value="TreeGrafter"/>
</dbReference>
<dbReference type="Proteomes" id="UP000694906">
    <property type="component" value="Unplaced"/>
</dbReference>
<dbReference type="SUPFAM" id="SSF57586">
    <property type="entry name" value="TNF receptor-like"/>
    <property type="match status" value="3"/>
</dbReference>
<feature type="domain" description="TNFR-Cys" evidence="2">
    <location>
        <begin position="91"/>
        <end position="132"/>
    </location>
</feature>